<dbReference type="InterPro" id="IPR013785">
    <property type="entry name" value="Aldolase_TIM"/>
</dbReference>
<gene>
    <name evidence="2" type="ORF">ACFPYN_09390</name>
</gene>
<proteinExistence type="predicted"/>
<evidence type="ECO:0000313" key="2">
    <source>
        <dbReference type="EMBL" id="MFC6039632.1"/>
    </source>
</evidence>
<dbReference type="InterPro" id="IPR004352">
    <property type="entry name" value="GH114_TIM-barrel"/>
</dbReference>
<dbReference type="InterPro" id="IPR017853">
    <property type="entry name" value="GH"/>
</dbReference>
<dbReference type="RefSeq" id="WP_377733757.1">
    <property type="nucleotide sequence ID" value="NZ_JBHSRI010000012.1"/>
</dbReference>
<dbReference type="Proteomes" id="UP001596170">
    <property type="component" value="Unassembled WGS sequence"/>
</dbReference>
<reference evidence="3" key="1">
    <citation type="journal article" date="2019" name="Int. J. Syst. Evol. Microbiol.">
        <title>The Global Catalogue of Microorganisms (GCM) 10K type strain sequencing project: providing services to taxonomists for standard genome sequencing and annotation.</title>
        <authorList>
            <consortium name="The Broad Institute Genomics Platform"/>
            <consortium name="The Broad Institute Genome Sequencing Center for Infectious Disease"/>
            <person name="Wu L."/>
            <person name="Ma J."/>
        </authorList>
    </citation>
    <scope>NUCLEOTIDE SEQUENCE [LARGE SCALE GENOMIC DNA]</scope>
    <source>
        <strain evidence="3">CCUG 54527</strain>
    </source>
</reference>
<protein>
    <submittedName>
        <fullName evidence="2">Endo alpha-1,4 polygalactosaminidase</fullName>
    </submittedName>
</protein>
<keyword evidence="3" id="KW-1185">Reference proteome</keyword>
<dbReference type="PANTHER" id="PTHR35882:SF2">
    <property type="entry name" value="PELA"/>
    <property type="match status" value="1"/>
</dbReference>
<organism evidence="2 3">
    <name type="scientific">Paenisporosarcina macmurdoensis</name>
    <dbReference type="NCBI Taxonomy" id="212659"/>
    <lineage>
        <taxon>Bacteria</taxon>
        <taxon>Bacillati</taxon>
        <taxon>Bacillota</taxon>
        <taxon>Bacilli</taxon>
        <taxon>Bacillales</taxon>
        <taxon>Caryophanaceae</taxon>
        <taxon>Paenisporosarcina</taxon>
    </lineage>
</organism>
<name>A0ABW1L8W3_9BACL</name>
<accession>A0ABW1L8W3</accession>
<dbReference type="EMBL" id="JBHSRI010000012">
    <property type="protein sequence ID" value="MFC6039632.1"/>
    <property type="molecule type" value="Genomic_DNA"/>
</dbReference>
<comment type="caution">
    <text evidence="2">The sequence shown here is derived from an EMBL/GenBank/DDBJ whole genome shotgun (WGS) entry which is preliminary data.</text>
</comment>
<evidence type="ECO:0000259" key="1">
    <source>
        <dbReference type="Pfam" id="PF03537"/>
    </source>
</evidence>
<evidence type="ECO:0000313" key="3">
    <source>
        <dbReference type="Proteomes" id="UP001596170"/>
    </source>
</evidence>
<sequence>MKKWFLWLILLISVLFIVKGLVPMFWYSPLYQVKTFHILYGSPSESHLEEIGKKDAAIIESTTFSNGEIDAIKEQGTLLFGYVSLMQLENWNDPLTAQINESDFALVDGQKIYVKEWDTYVMDIREKHYREVLLWKVEKMVTERGLQGVFFDTVDDLDYYFRDDPEVLNGMRAGYLDLLKQLQQLHPDLLVIQNRGFETYDATSRKYVDGVLWEGFDAQDMTQSKWAKNWLTYFKKEQRWGRVRILTVVSDEESRKMSETENFPAFIRKGDTYQK</sequence>
<feature type="domain" description="Glycoside-hydrolase family GH114 TIM-barrel" evidence="1">
    <location>
        <begin position="59"/>
        <end position="218"/>
    </location>
</feature>
<dbReference type="SUPFAM" id="SSF51445">
    <property type="entry name" value="(Trans)glycosidases"/>
    <property type="match status" value="1"/>
</dbReference>
<dbReference type="Pfam" id="PF03537">
    <property type="entry name" value="Glyco_hydro_114"/>
    <property type="match status" value="1"/>
</dbReference>
<dbReference type="PANTHER" id="PTHR35882">
    <property type="entry name" value="PELA"/>
    <property type="match status" value="1"/>
</dbReference>
<dbReference type="Gene3D" id="3.20.20.70">
    <property type="entry name" value="Aldolase class I"/>
    <property type="match status" value="1"/>
</dbReference>